<keyword evidence="1" id="KW-0812">Transmembrane</keyword>
<proteinExistence type="predicted"/>
<organism evidence="2 3">
    <name type="scientific">Spodoptera littoralis</name>
    <name type="common">Egyptian cotton leafworm</name>
    <dbReference type="NCBI Taxonomy" id="7109"/>
    <lineage>
        <taxon>Eukaryota</taxon>
        <taxon>Metazoa</taxon>
        <taxon>Ecdysozoa</taxon>
        <taxon>Arthropoda</taxon>
        <taxon>Hexapoda</taxon>
        <taxon>Insecta</taxon>
        <taxon>Pterygota</taxon>
        <taxon>Neoptera</taxon>
        <taxon>Endopterygota</taxon>
        <taxon>Lepidoptera</taxon>
        <taxon>Glossata</taxon>
        <taxon>Ditrysia</taxon>
        <taxon>Noctuoidea</taxon>
        <taxon>Noctuidae</taxon>
        <taxon>Amphipyrinae</taxon>
        <taxon>Spodoptera</taxon>
    </lineage>
</organism>
<reference evidence="2" key="1">
    <citation type="submission" date="2022-02" db="EMBL/GenBank/DDBJ databases">
        <authorList>
            <person name="King R."/>
        </authorList>
    </citation>
    <scope>NUCLEOTIDE SEQUENCE</scope>
</reference>
<dbReference type="Proteomes" id="UP001153321">
    <property type="component" value="Chromosome 16"/>
</dbReference>
<evidence type="ECO:0000313" key="3">
    <source>
        <dbReference type="Proteomes" id="UP001153321"/>
    </source>
</evidence>
<feature type="transmembrane region" description="Helical" evidence="1">
    <location>
        <begin position="37"/>
        <end position="55"/>
    </location>
</feature>
<keyword evidence="1" id="KW-0472">Membrane</keyword>
<protein>
    <submittedName>
        <fullName evidence="2">Uncharacterized protein</fullName>
    </submittedName>
</protein>
<feature type="transmembrane region" description="Helical" evidence="1">
    <location>
        <begin position="67"/>
        <end position="90"/>
    </location>
</feature>
<dbReference type="EMBL" id="LR824547">
    <property type="protein sequence ID" value="CAH1637672.1"/>
    <property type="molecule type" value="Genomic_DNA"/>
</dbReference>
<gene>
    <name evidence="2" type="ORF">SPLIT_LOCUS3030</name>
</gene>
<accession>A0A9P0HY90</accession>
<feature type="transmembrane region" description="Helical" evidence="1">
    <location>
        <begin position="6"/>
        <end position="25"/>
    </location>
</feature>
<evidence type="ECO:0000313" key="2">
    <source>
        <dbReference type="EMBL" id="CAH1637672.1"/>
    </source>
</evidence>
<keyword evidence="1" id="KW-1133">Transmembrane helix</keyword>
<keyword evidence="3" id="KW-1185">Reference proteome</keyword>
<evidence type="ECO:0000256" key="1">
    <source>
        <dbReference type="SAM" id="Phobius"/>
    </source>
</evidence>
<sequence>MMRHDVVGAVLHIRVETAVVIAMVVNMSDGAIRLMQGVVSLHHVTVAVLMLRLEVSSVGVLYFIPELVFWVSVVIMVVVSISVASVASIAASVSMVDGLVVTIVTVDVLGGVGIA</sequence>
<dbReference type="AlphaFoldDB" id="A0A9P0HY90"/>
<name>A0A9P0HY90_SPOLI</name>